<gene>
    <name evidence="1" type="ORF">NH26_11405</name>
</gene>
<dbReference type="OrthoDB" id="982264at2"/>
<proteinExistence type="predicted"/>
<protein>
    <recommendedName>
        <fullName evidence="3">Secretion system C-terminal sorting domain-containing protein</fullName>
    </recommendedName>
</protein>
<dbReference type="Proteomes" id="UP000179797">
    <property type="component" value="Unassembled WGS sequence"/>
</dbReference>
<accession>A0A1S1Z0W5</accession>
<comment type="caution">
    <text evidence="1">The sequence shown here is derived from an EMBL/GenBank/DDBJ whole genome shotgun (WGS) entry which is preliminary data.</text>
</comment>
<dbReference type="AlphaFoldDB" id="A0A1S1Z0W5"/>
<name>A0A1S1Z0W5_FLAPC</name>
<dbReference type="RefSeq" id="WP_044224262.1">
    <property type="nucleotide sequence ID" value="NZ_JRYR02000001.1"/>
</dbReference>
<sequence length="142" mass="15920">MKYEKNILIRTSAFVLTINLLLVLGIFMTTSSFASSTKIPTPTKTNPSAQTLSLKILPNPVIAENSEINVAMEIEGIDRSFPVQVLLYNTIGNLIYRMDLSVDNSKVQFKYKPKVEVSEGLYFISVLNGNKRVTKRLVVNSY</sequence>
<keyword evidence="2" id="KW-1185">Reference proteome</keyword>
<dbReference type="NCBIfam" id="TIGR04183">
    <property type="entry name" value="Por_Secre_tail"/>
    <property type="match status" value="1"/>
</dbReference>
<reference evidence="1 2" key="1">
    <citation type="journal article" date="2012" name="Int. J. Syst. Evol. Microbiol.">
        <title>Flammeovirga pacifica sp. nov., isolated from deep-sea sediment.</title>
        <authorList>
            <person name="Xu H."/>
            <person name="Fu Y."/>
            <person name="Yang N."/>
            <person name="Ding Z."/>
            <person name="Lai Q."/>
            <person name="Zeng R."/>
        </authorList>
    </citation>
    <scope>NUCLEOTIDE SEQUENCE [LARGE SCALE GENOMIC DNA]</scope>
    <source>
        <strain evidence="2">DSM 24597 / LMG 26175 / WPAGA1</strain>
    </source>
</reference>
<evidence type="ECO:0000313" key="2">
    <source>
        <dbReference type="Proteomes" id="UP000179797"/>
    </source>
</evidence>
<evidence type="ECO:0008006" key="3">
    <source>
        <dbReference type="Google" id="ProtNLM"/>
    </source>
</evidence>
<evidence type="ECO:0000313" key="1">
    <source>
        <dbReference type="EMBL" id="OHX66909.1"/>
    </source>
</evidence>
<dbReference type="EMBL" id="JRYR02000001">
    <property type="protein sequence ID" value="OHX66909.1"/>
    <property type="molecule type" value="Genomic_DNA"/>
</dbReference>
<dbReference type="InterPro" id="IPR026444">
    <property type="entry name" value="Secre_tail"/>
</dbReference>
<organism evidence="1 2">
    <name type="scientific">Flammeovirga pacifica</name>
    <dbReference type="NCBI Taxonomy" id="915059"/>
    <lineage>
        <taxon>Bacteria</taxon>
        <taxon>Pseudomonadati</taxon>
        <taxon>Bacteroidota</taxon>
        <taxon>Cytophagia</taxon>
        <taxon>Cytophagales</taxon>
        <taxon>Flammeovirgaceae</taxon>
        <taxon>Flammeovirga</taxon>
    </lineage>
</organism>